<accession>A0A1Q5U9S3</accession>
<proteinExistence type="predicted"/>
<feature type="compositionally biased region" description="Low complexity" evidence="1">
    <location>
        <begin position="277"/>
        <end position="287"/>
    </location>
</feature>
<dbReference type="Proteomes" id="UP000186955">
    <property type="component" value="Unassembled WGS sequence"/>
</dbReference>
<organism evidence="2 3">
    <name type="scientific">Penicillium subrubescens</name>
    <dbReference type="NCBI Taxonomy" id="1316194"/>
    <lineage>
        <taxon>Eukaryota</taxon>
        <taxon>Fungi</taxon>
        <taxon>Dikarya</taxon>
        <taxon>Ascomycota</taxon>
        <taxon>Pezizomycotina</taxon>
        <taxon>Eurotiomycetes</taxon>
        <taxon>Eurotiomycetidae</taxon>
        <taxon>Eurotiales</taxon>
        <taxon>Aspergillaceae</taxon>
        <taxon>Penicillium</taxon>
    </lineage>
</organism>
<name>A0A1Q5U9S3_9EURO</name>
<feature type="region of interest" description="Disordered" evidence="1">
    <location>
        <begin position="1"/>
        <end position="109"/>
    </location>
</feature>
<sequence length="370" mass="41921">MSHHGDTPDSDTEDLNESSPERPGNESPLWPEHPFGLNDMVEDNDEFSSQRPPENEPEEMADSDRDGDNDESSERADDIPQSRYRTAYRHRIPRPAPAPIRIAAPPTRAQLHQADYERTAQARQYVRTYSPILTLEEYRFWFNRAHSEFLRRLRTQDRFSIRRSIYLAVLAAYVSYDDFRVWNRLYGPVGAVFVSVLAKKSIWKLQAEVLASVIDEIQFQWRFEPESIKEKAPIVDGMKFPSPNEQKGVPIPANEPQDKENNPTPSEIPRPQGINRSPYAGSPLPGSAGSGGPQPDQQNIPEERPRSPMNPGNNYIPGRNIGRNVPIPPPEFSGPGLSFKKAVEDESTRIGTSVRYSTITSFSAAWLNKR</sequence>
<evidence type="ECO:0000313" key="3">
    <source>
        <dbReference type="Proteomes" id="UP000186955"/>
    </source>
</evidence>
<reference evidence="2 3" key="1">
    <citation type="submission" date="2016-10" db="EMBL/GenBank/DDBJ databases">
        <title>Genome sequence of the ascomycete fungus Penicillium subrubescens.</title>
        <authorList>
            <person name="De Vries R.P."/>
            <person name="Peng M."/>
            <person name="Dilokpimol A."/>
            <person name="Hilden K."/>
            <person name="Makela M.R."/>
            <person name="Grigoriev I."/>
            <person name="Riley R."/>
            <person name="Granchi Z."/>
        </authorList>
    </citation>
    <scope>NUCLEOTIDE SEQUENCE [LARGE SCALE GENOMIC DNA]</scope>
    <source>
        <strain evidence="2 3">CBS 132785</strain>
    </source>
</reference>
<evidence type="ECO:0000313" key="2">
    <source>
        <dbReference type="EMBL" id="OKP09224.1"/>
    </source>
</evidence>
<keyword evidence="3" id="KW-1185">Reference proteome</keyword>
<gene>
    <name evidence="2" type="ORF">PENSUB_5432</name>
</gene>
<feature type="compositionally biased region" description="Basic and acidic residues" evidence="1">
    <location>
        <begin position="62"/>
        <end position="80"/>
    </location>
</feature>
<evidence type="ECO:0000256" key="1">
    <source>
        <dbReference type="SAM" id="MobiDB-lite"/>
    </source>
</evidence>
<feature type="region of interest" description="Disordered" evidence="1">
    <location>
        <begin position="234"/>
        <end position="333"/>
    </location>
</feature>
<dbReference type="EMBL" id="MNBE01000557">
    <property type="protein sequence ID" value="OKP09224.1"/>
    <property type="molecule type" value="Genomic_DNA"/>
</dbReference>
<dbReference type="AlphaFoldDB" id="A0A1Q5U9S3"/>
<protein>
    <submittedName>
        <fullName evidence="2">Uncharacterized protein</fullName>
    </submittedName>
</protein>
<feature type="compositionally biased region" description="Low complexity" evidence="1">
    <location>
        <begin position="99"/>
        <end position="109"/>
    </location>
</feature>
<comment type="caution">
    <text evidence="2">The sequence shown here is derived from an EMBL/GenBank/DDBJ whole genome shotgun (WGS) entry which is preliminary data.</text>
</comment>
<dbReference type="STRING" id="1316194.A0A1Q5U9S3"/>